<gene>
    <name evidence="3" type="ORF">GETHLI_10600</name>
</gene>
<dbReference type="Gene3D" id="3.40.309.10">
    <property type="entry name" value="Aldehyde Dehydrogenase, Chain A, domain 2"/>
    <property type="match status" value="1"/>
</dbReference>
<protein>
    <submittedName>
        <fullName evidence="3">Aldehyde dehydrogenase</fullName>
    </submittedName>
</protein>
<dbReference type="Gene3D" id="3.40.605.10">
    <property type="entry name" value="Aldehyde Dehydrogenase, Chain A, domain 1"/>
    <property type="match status" value="1"/>
</dbReference>
<reference evidence="3 4" key="1">
    <citation type="journal article" date="2023" name="Antonie Van Leeuwenhoek">
        <title>Mesoterricola silvestris gen. nov., sp. nov., Mesoterricola sediminis sp. nov., Geothrix oryzae sp. nov., Geothrix edaphica sp. nov., Geothrix rubra sp. nov., and Geothrix limicola sp. nov., six novel members of Acidobacteriota isolated from soils.</title>
        <authorList>
            <person name="Itoh H."/>
            <person name="Sugisawa Y."/>
            <person name="Mise K."/>
            <person name="Xu Z."/>
            <person name="Kuniyasu M."/>
            <person name="Ushijima N."/>
            <person name="Kawano K."/>
            <person name="Kobayashi E."/>
            <person name="Shiratori Y."/>
            <person name="Masuda Y."/>
            <person name="Senoo K."/>
        </authorList>
    </citation>
    <scope>NUCLEOTIDE SEQUENCE [LARGE SCALE GENOMIC DNA]</scope>
    <source>
        <strain evidence="3 4">Red804</strain>
    </source>
</reference>
<evidence type="ECO:0000313" key="3">
    <source>
        <dbReference type="EMBL" id="GLH72558.1"/>
    </source>
</evidence>
<dbReference type="RefSeq" id="WP_285571341.1">
    <property type="nucleotide sequence ID" value="NZ_BSDE01000001.1"/>
</dbReference>
<evidence type="ECO:0000313" key="4">
    <source>
        <dbReference type="Proteomes" id="UP001165069"/>
    </source>
</evidence>
<dbReference type="EMBL" id="BSDE01000001">
    <property type="protein sequence ID" value="GLH72558.1"/>
    <property type="molecule type" value="Genomic_DNA"/>
</dbReference>
<dbReference type="Proteomes" id="UP001165069">
    <property type="component" value="Unassembled WGS sequence"/>
</dbReference>
<organism evidence="3 4">
    <name type="scientific">Geothrix limicola</name>
    <dbReference type="NCBI Taxonomy" id="2927978"/>
    <lineage>
        <taxon>Bacteria</taxon>
        <taxon>Pseudomonadati</taxon>
        <taxon>Acidobacteriota</taxon>
        <taxon>Holophagae</taxon>
        <taxon>Holophagales</taxon>
        <taxon>Holophagaceae</taxon>
        <taxon>Geothrix</taxon>
    </lineage>
</organism>
<name>A0ABQ5QDA9_9BACT</name>
<dbReference type="InterPro" id="IPR016163">
    <property type="entry name" value="Ald_DH_C"/>
</dbReference>
<evidence type="ECO:0000259" key="2">
    <source>
        <dbReference type="Pfam" id="PF00171"/>
    </source>
</evidence>
<dbReference type="SUPFAM" id="SSF53720">
    <property type="entry name" value="ALDH-like"/>
    <property type="match status" value="1"/>
</dbReference>
<evidence type="ECO:0000256" key="1">
    <source>
        <dbReference type="ARBA" id="ARBA00023002"/>
    </source>
</evidence>
<feature type="domain" description="Aldehyde dehydrogenase" evidence="2">
    <location>
        <begin position="44"/>
        <end position="477"/>
    </location>
</feature>
<dbReference type="InterPro" id="IPR016162">
    <property type="entry name" value="Ald_DH_N"/>
</dbReference>
<keyword evidence="1" id="KW-0560">Oxidoreductase</keyword>
<accession>A0ABQ5QDA9</accession>
<comment type="caution">
    <text evidence="3">The sequence shown here is derived from an EMBL/GenBank/DDBJ whole genome shotgun (WGS) entry which is preliminary data.</text>
</comment>
<keyword evidence="4" id="KW-1185">Reference proteome</keyword>
<dbReference type="Pfam" id="PF00171">
    <property type="entry name" value="Aldedh"/>
    <property type="match status" value="1"/>
</dbReference>
<sequence>MYVKANSPHALSAGKSVIGFNVINGKEVEGDLSLIQAKSAVDHRDLVGMFPDSGEKDVARAAKAAADAFRGWSSTPLQTREAVLQGTAEVLAARRDIFARIITREVGLTPREAAAEIQQTLEVCAFFLGEANADQAQAYPSGAIIRRRPAGVCGILATGTSPLLAPARKIIPALLAGSTVVWKPSDNAPTTAYLFLRAMMEAGLPPGVVNTVNGRGRAGCGKHFLAGLDKGHFQAFSFAGSLDLGRTVGEMCGRNLILPSLDLAGKGAMLVMPDADLQQAAADAIEAAFGQAGQRLIGLANLLVHEACAPAFKQILMDRVSRLDVGNPMTDPDVAYGPMINARAATAFREHWEKGLAAGAALLSGGDQWTEANRTSHVKGHIGHGVYMQPCVWEGVTPDMGLFRNHVSGPALSLSTVQTFDEAMAFAEAACGPTLSLYTQDHALIARFQRENRADIATINATAVDSAALHPFAGHGTASGCRSALDGFIRWQASNAPGNDAPDAAATLAPAATIHTDWDSL</sequence>
<dbReference type="InterPro" id="IPR015590">
    <property type="entry name" value="Aldehyde_DH_dom"/>
</dbReference>
<proteinExistence type="predicted"/>
<dbReference type="PANTHER" id="PTHR11699">
    <property type="entry name" value="ALDEHYDE DEHYDROGENASE-RELATED"/>
    <property type="match status" value="1"/>
</dbReference>
<dbReference type="InterPro" id="IPR016161">
    <property type="entry name" value="Ald_DH/histidinol_DH"/>
</dbReference>